<keyword evidence="1" id="KW-0812">Transmembrane</keyword>
<evidence type="ECO:0008006" key="4">
    <source>
        <dbReference type="Google" id="ProtNLM"/>
    </source>
</evidence>
<protein>
    <recommendedName>
        <fullName evidence="4">Bacteriocin</fullName>
    </recommendedName>
</protein>
<name>A0A494VRS9_9SPHI</name>
<dbReference type="GO" id="GO:0042742">
    <property type="term" value="P:defense response to bacterium"/>
    <property type="evidence" value="ECO:0007669"/>
    <property type="project" value="InterPro"/>
</dbReference>
<accession>A0A494VRS9</accession>
<dbReference type="Pfam" id="PF10439">
    <property type="entry name" value="Bacteriocin_IIc"/>
    <property type="match status" value="1"/>
</dbReference>
<proteinExistence type="predicted"/>
<evidence type="ECO:0000256" key="1">
    <source>
        <dbReference type="SAM" id="Phobius"/>
    </source>
</evidence>
<dbReference type="RefSeq" id="WP_119411189.1">
    <property type="nucleotide sequence ID" value="NZ_CP032869.1"/>
</dbReference>
<sequence length="63" mass="6403">MKKLSVNKLNMQQMEQIEGGMAAASCDTKLAAAAAGFALIGCFIPGAQIVAGAALGAWMSKCL</sequence>
<keyword evidence="3" id="KW-1185">Reference proteome</keyword>
<keyword evidence="1" id="KW-0472">Membrane</keyword>
<reference evidence="2 3" key="1">
    <citation type="submission" date="2018-10" db="EMBL/GenBank/DDBJ databases">
        <title>Genome sequencing of Mucilaginibacter sp. HYN0043.</title>
        <authorList>
            <person name="Kim M."/>
            <person name="Yi H."/>
        </authorList>
    </citation>
    <scope>NUCLEOTIDE SEQUENCE [LARGE SCALE GENOMIC DNA]</scope>
    <source>
        <strain evidence="2 3">HYN0043</strain>
    </source>
</reference>
<dbReference type="KEGG" id="muh:HYN43_021030"/>
<dbReference type="Proteomes" id="UP000270046">
    <property type="component" value="Chromosome"/>
</dbReference>
<dbReference type="InterPro" id="IPR019493">
    <property type="entry name" value="Bacteriocin_IIb_lactacin-rel"/>
</dbReference>
<dbReference type="EMBL" id="CP032869">
    <property type="protein sequence ID" value="AYL97624.1"/>
    <property type="molecule type" value="Genomic_DNA"/>
</dbReference>
<dbReference type="AlphaFoldDB" id="A0A494VRS9"/>
<organism evidence="2 3">
    <name type="scientific">Mucilaginibacter celer</name>
    <dbReference type="NCBI Taxonomy" id="2305508"/>
    <lineage>
        <taxon>Bacteria</taxon>
        <taxon>Pseudomonadati</taxon>
        <taxon>Bacteroidota</taxon>
        <taxon>Sphingobacteriia</taxon>
        <taxon>Sphingobacteriales</taxon>
        <taxon>Sphingobacteriaceae</taxon>
        <taxon>Mucilaginibacter</taxon>
    </lineage>
</organism>
<feature type="transmembrane region" description="Helical" evidence="1">
    <location>
        <begin position="30"/>
        <end position="58"/>
    </location>
</feature>
<evidence type="ECO:0000313" key="3">
    <source>
        <dbReference type="Proteomes" id="UP000270046"/>
    </source>
</evidence>
<keyword evidence="1" id="KW-1133">Transmembrane helix</keyword>
<gene>
    <name evidence="2" type="ORF">HYN43_021030</name>
</gene>
<evidence type="ECO:0000313" key="2">
    <source>
        <dbReference type="EMBL" id="AYL97624.1"/>
    </source>
</evidence>